<protein>
    <submittedName>
        <fullName evidence="2">Glutathione S-transferase</fullName>
    </submittedName>
</protein>
<dbReference type="InterPro" id="IPR004045">
    <property type="entry name" value="Glutathione_S-Trfase_N"/>
</dbReference>
<dbReference type="AlphaFoldDB" id="A0A1G4TRJ9"/>
<sequence length="229" mass="25887">MPQYELHIGNKNYSSWSLRPWVLLKALDIPFTEHQHYFTPDNSAFKTFSPTALVPALIDGKQTIWDSLAIAEHVYEDHAAVWPASREARSFARSAAAEMHSGFSALRNLCSMNIGIRVKMFDTPPPLIRDLARIDDIWRYGFSNFGGPYIAGSTFTAVDAFYAPVVFRIQTYGVGFDLSREARAYVDFMLQHPAMKDWYQAGITETERDAPHEAEITAVGEVIADYRAK</sequence>
<dbReference type="InterPro" id="IPR036282">
    <property type="entry name" value="Glutathione-S-Trfase_C_sf"/>
</dbReference>
<dbReference type="PANTHER" id="PTHR42673">
    <property type="entry name" value="MALEYLACETOACETATE ISOMERASE"/>
    <property type="match status" value="1"/>
</dbReference>
<dbReference type="EMBL" id="FMTS01000011">
    <property type="protein sequence ID" value="SCW83971.1"/>
    <property type="molecule type" value="Genomic_DNA"/>
</dbReference>
<dbReference type="GO" id="GO:0006749">
    <property type="term" value="P:glutathione metabolic process"/>
    <property type="evidence" value="ECO:0007669"/>
    <property type="project" value="TreeGrafter"/>
</dbReference>
<dbReference type="OrthoDB" id="9799538at2"/>
<dbReference type="PROSITE" id="PS50404">
    <property type="entry name" value="GST_NTER"/>
    <property type="match status" value="1"/>
</dbReference>
<gene>
    <name evidence="2" type="ORF">SAMN02927928_0124</name>
</gene>
<dbReference type="PANTHER" id="PTHR42673:SF4">
    <property type="entry name" value="MALEYLACETOACETATE ISOMERASE"/>
    <property type="match status" value="1"/>
</dbReference>
<reference evidence="3" key="1">
    <citation type="submission" date="2016-10" db="EMBL/GenBank/DDBJ databases">
        <authorList>
            <person name="Varghese N."/>
            <person name="Submissions S."/>
        </authorList>
    </citation>
    <scope>NUCLEOTIDE SEQUENCE [LARGE SCALE GENOMIC DNA]</scope>
    <source>
        <strain evidence="3">CGMCC 1.3431</strain>
    </source>
</reference>
<evidence type="ECO:0000313" key="2">
    <source>
        <dbReference type="EMBL" id="SCW83971.1"/>
    </source>
</evidence>
<dbReference type="Pfam" id="PF13409">
    <property type="entry name" value="GST_N_2"/>
    <property type="match status" value="1"/>
</dbReference>
<dbReference type="GO" id="GO:0016034">
    <property type="term" value="F:maleylacetoacetate isomerase activity"/>
    <property type="evidence" value="ECO:0007669"/>
    <property type="project" value="TreeGrafter"/>
</dbReference>
<dbReference type="Proteomes" id="UP000199150">
    <property type="component" value="Unassembled WGS sequence"/>
</dbReference>
<dbReference type="Gene3D" id="1.20.1050.10">
    <property type="match status" value="1"/>
</dbReference>
<keyword evidence="2" id="KW-0808">Transferase</keyword>
<dbReference type="SUPFAM" id="SSF47616">
    <property type="entry name" value="GST C-terminal domain-like"/>
    <property type="match status" value="1"/>
</dbReference>
<evidence type="ECO:0000313" key="3">
    <source>
        <dbReference type="Proteomes" id="UP000199150"/>
    </source>
</evidence>
<name>A0A1G4TRJ9_9CAUL</name>
<feature type="domain" description="GST N-terminal" evidence="1">
    <location>
        <begin position="1"/>
        <end position="82"/>
    </location>
</feature>
<dbReference type="RefSeq" id="WP_090650871.1">
    <property type="nucleotide sequence ID" value="NZ_CBCRYE010000009.1"/>
</dbReference>
<keyword evidence="3" id="KW-1185">Reference proteome</keyword>
<dbReference type="GO" id="GO:0006559">
    <property type="term" value="P:L-phenylalanine catabolic process"/>
    <property type="evidence" value="ECO:0007669"/>
    <property type="project" value="TreeGrafter"/>
</dbReference>
<organism evidence="2 3">
    <name type="scientific">Asticcacaulis taihuensis</name>
    <dbReference type="NCBI Taxonomy" id="260084"/>
    <lineage>
        <taxon>Bacteria</taxon>
        <taxon>Pseudomonadati</taxon>
        <taxon>Pseudomonadota</taxon>
        <taxon>Alphaproteobacteria</taxon>
        <taxon>Caulobacterales</taxon>
        <taxon>Caulobacteraceae</taxon>
        <taxon>Asticcacaulis</taxon>
    </lineage>
</organism>
<evidence type="ECO:0000259" key="1">
    <source>
        <dbReference type="PROSITE" id="PS50404"/>
    </source>
</evidence>
<dbReference type="GO" id="GO:0004364">
    <property type="term" value="F:glutathione transferase activity"/>
    <property type="evidence" value="ECO:0007669"/>
    <property type="project" value="TreeGrafter"/>
</dbReference>
<dbReference type="CDD" id="cd03194">
    <property type="entry name" value="GST_C_3"/>
    <property type="match status" value="1"/>
</dbReference>
<dbReference type="STRING" id="260084.SAMN02927928_0124"/>
<accession>A0A1G4TRJ9</accession>
<dbReference type="Gene3D" id="3.40.30.10">
    <property type="entry name" value="Glutaredoxin"/>
    <property type="match status" value="1"/>
</dbReference>
<proteinExistence type="predicted"/>
<dbReference type="Pfam" id="PF13410">
    <property type="entry name" value="GST_C_2"/>
    <property type="match status" value="1"/>
</dbReference>
<dbReference type="InterPro" id="IPR036249">
    <property type="entry name" value="Thioredoxin-like_sf"/>
</dbReference>
<dbReference type="SUPFAM" id="SSF52833">
    <property type="entry name" value="Thioredoxin-like"/>
    <property type="match status" value="1"/>
</dbReference>
<dbReference type="CDD" id="cd03043">
    <property type="entry name" value="GST_N_1"/>
    <property type="match status" value="1"/>
</dbReference>